<evidence type="ECO:0000313" key="1">
    <source>
        <dbReference type="EMBL" id="RHX84174.1"/>
    </source>
</evidence>
<protein>
    <submittedName>
        <fullName evidence="1">Uncharacterized protein</fullName>
    </submittedName>
</protein>
<dbReference type="AlphaFoldDB" id="A0A8B3CLQ7"/>
<organism evidence="1 2">
    <name type="scientific">Leptospira stimsonii</name>
    <dbReference type="NCBI Taxonomy" id="2202203"/>
    <lineage>
        <taxon>Bacteria</taxon>
        <taxon>Pseudomonadati</taxon>
        <taxon>Spirochaetota</taxon>
        <taxon>Spirochaetia</taxon>
        <taxon>Leptospirales</taxon>
        <taxon>Leptospiraceae</taxon>
        <taxon>Leptospira</taxon>
    </lineage>
</organism>
<proteinExistence type="predicted"/>
<accession>A0A8B3CLQ7</accession>
<name>A0A8B3CLQ7_9LEPT</name>
<gene>
    <name evidence="1" type="ORF">DLM78_19050</name>
</gene>
<sequence>MRLSEGLGSFCGRLFIFDDSLRILSAKRTAGPFPEFQKYFLDKFSKTVLRYPKQKSDFVQLSKFSIDQNSYRNLGTLDTGKNHPCDLLVRKKGL</sequence>
<dbReference type="EMBL" id="QHCS01000006">
    <property type="protein sequence ID" value="RHX84174.1"/>
    <property type="molecule type" value="Genomic_DNA"/>
</dbReference>
<evidence type="ECO:0000313" key="2">
    <source>
        <dbReference type="Proteomes" id="UP000266669"/>
    </source>
</evidence>
<reference evidence="2" key="1">
    <citation type="submission" date="2018-05" db="EMBL/GenBank/DDBJ databases">
        <title>Leptospira yasudae sp. nov. and Leptospira stimsonii sp. nov., two pathogenic species of the genus Leptospira isolated from environmental sources.</title>
        <authorList>
            <person name="Casanovas-Massana A."/>
            <person name="Hamond C."/>
            <person name="Santos L.A."/>
            <person name="Hacker K.P."/>
            <person name="Balassiano I."/>
            <person name="Medeiros M.A."/>
            <person name="Reis M.G."/>
            <person name="Ko A.I."/>
            <person name="Wunder E.A."/>
        </authorList>
    </citation>
    <scope>NUCLEOTIDE SEQUENCE [LARGE SCALE GENOMIC DNA]</scope>
    <source>
        <strain evidence="2">AMB6-RJ</strain>
    </source>
</reference>
<dbReference type="Proteomes" id="UP000266669">
    <property type="component" value="Unassembled WGS sequence"/>
</dbReference>
<comment type="caution">
    <text evidence="1">The sequence shown here is derived from an EMBL/GenBank/DDBJ whole genome shotgun (WGS) entry which is preliminary data.</text>
</comment>